<evidence type="ECO:0000313" key="9">
    <source>
        <dbReference type="Proteomes" id="UP000236604"/>
    </source>
</evidence>
<evidence type="ECO:0000256" key="4">
    <source>
        <dbReference type="ARBA" id="ARBA00022917"/>
    </source>
</evidence>
<accession>A0A2K1PAD7</accession>
<dbReference type="AlphaFoldDB" id="A0A2K1PAD7"/>
<dbReference type="EMBL" id="AZRN01000014">
    <property type="protein sequence ID" value="PNR99755.1"/>
    <property type="molecule type" value="Genomic_DNA"/>
</dbReference>
<dbReference type="Proteomes" id="UP000236604">
    <property type="component" value="Unassembled WGS sequence"/>
</dbReference>
<dbReference type="GO" id="GO:0004479">
    <property type="term" value="F:methionyl-tRNA formyltransferase activity"/>
    <property type="evidence" value="ECO:0007669"/>
    <property type="project" value="UniProtKB-UniRule"/>
</dbReference>
<evidence type="ECO:0000256" key="2">
    <source>
        <dbReference type="ARBA" id="ARBA00012261"/>
    </source>
</evidence>
<evidence type="ECO:0000259" key="7">
    <source>
        <dbReference type="Pfam" id="PF02911"/>
    </source>
</evidence>
<comment type="similarity">
    <text evidence="1 5">Belongs to the Fmt family.</text>
</comment>
<comment type="catalytic activity">
    <reaction evidence="5">
        <text>L-methionyl-tRNA(fMet) + (6R)-10-formyltetrahydrofolate = N-formyl-L-methionyl-tRNA(fMet) + (6S)-5,6,7,8-tetrahydrofolate + H(+)</text>
        <dbReference type="Rhea" id="RHEA:24380"/>
        <dbReference type="Rhea" id="RHEA-COMP:9952"/>
        <dbReference type="Rhea" id="RHEA-COMP:9953"/>
        <dbReference type="ChEBI" id="CHEBI:15378"/>
        <dbReference type="ChEBI" id="CHEBI:57453"/>
        <dbReference type="ChEBI" id="CHEBI:78530"/>
        <dbReference type="ChEBI" id="CHEBI:78844"/>
        <dbReference type="ChEBI" id="CHEBI:195366"/>
        <dbReference type="EC" id="2.1.2.9"/>
    </reaction>
</comment>
<dbReference type="Pfam" id="PF00551">
    <property type="entry name" value="Formyl_trans_N"/>
    <property type="match status" value="1"/>
</dbReference>
<keyword evidence="4 5" id="KW-0648">Protein biosynthesis</keyword>
<dbReference type="InterPro" id="IPR011034">
    <property type="entry name" value="Formyl_transferase-like_C_sf"/>
</dbReference>
<dbReference type="SUPFAM" id="SSF53328">
    <property type="entry name" value="Formyltransferase"/>
    <property type="match status" value="1"/>
</dbReference>
<feature type="binding site" evidence="5">
    <location>
        <begin position="115"/>
        <end position="118"/>
    </location>
    <ligand>
        <name>(6S)-5,6,7,8-tetrahydrofolate</name>
        <dbReference type="ChEBI" id="CHEBI:57453"/>
    </ligand>
</feature>
<dbReference type="HAMAP" id="MF_00182">
    <property type="entry name" value="Formyl_trans"/>
    <property type="match status" value="1"/>
</dbReference>
<evidence type="ECO:0000256" key="1">
    <source>
        <dbReference type="ARBA" id="ARBA00010699"/>
    </source>
</evidence>
<dbReference type="RefSeq" id="WP_103076938.1">
    <property type="nucleotide sequence ID" value="NZ_AZRN01000014.1"/>
</dbReference>
<comment type="function">
    <text evidence="5">Attaches a formyl group to the free amino group of methionyl-tRNA(fMet). The formyl group appears to play a dual role in the initiator identity of N-formylmethionyl-tRNA by promoting its recognition by IF2 and preventing the misappropriation of this tRNA by the elongation apparatus.</text>
</comment>
<proteinExistence type="inferred from homology"/>
<keyword evidence="3 5" id="KW-0808">Transferase</keyword>
<dbReference type="EC" id="2.1.2.9" evidence="2 5"/>
<dbReference type="InterPro" id="IPR005794">
    <property type="entry name" value="Fmt"/>
</dbReference>
<dbReference type="Gene3D" id="3.40.50.12230">
    <property type="match status" value="1"/>
</dbReference>
<keyword evidence="9" id="KW-1185">Reference proteome</keyword>
<dbReference type="InterPro" id="IPR001555">
    <property type="entry name" value="GART_AS"/>
</dbReference>
<dbReference type="InterPro" id="IPR036477">
    <property type="entry name" value="Formyl_transf_N_sf"/>
</dbReference>
<dbReference type="SUPFAM" id="SSF50486">
    <property type="entry name" value="FMT C-terminal domain-like"/>
    <property type="match status" value="1"/>
</dbReference>
<dbReference type="GO" id="GO:0005829">
    <property type="term" value="C:cytosol"/>
    <property type="evidence" value="ECO:0007669"/>
    <property type="project" value="TreeGrafter"/>
</dbReference>
<name>A0A2K1PAD7_9BACT</name>
<dbReference type="InterPro" id="IPR041711">
    <property type="entry name" value="Met-tRNA-FMT_N"/>
</dbReference>
<dbReference type="PANTHER" id="PTHR11138">
    <property type="entry name" value="METHIONYL-TRNA FORMYLTRANSFERASE"/>
    <property type="match status" value="1"/>
</dbReference>
<dbReference type="PROSITE" id="PS00373">
    <property type="entry name" value="GART"/>
    <property type="match status" value="1"/>
</dbReference>
<dbReference type="InterPro" id="IPR044135">
    <property type="entry name" value="Met-tRNA-FMT_C"/>
</dbReference>
<organism evidence="8 9">
    <name type="scientific">Petrotoga mexicana DSM 14811</name>
    <dbReference type="NCBI Taxonomy" id="1122954"/>
    <lineage>
        <taxon>Bacteria</taxon>
        <taxon>Thermotogati</taxon>
        <taxon>Thermotogota</taxon>
        <taxon>Thermotogae</taxon>
        <taxon>Petrotogales</taxon>
        <taxon>Petrotogaceae</taxon>
        <taxon>Petrotoga</taxon>
    </lineage>
</organism>
<gene>
    <name evidence="5" type="primary">fmt</name>
    <name evidence="8" type="ORF">X927_04830</name>
</gene>
<comment type="caution">
    <text evidence="8">The sequence shown here is derived from an EMBL/GenBank/DDBJ whole genome shotgun (WGS) entry which is preliminary data.</text>
</comment>
<dbReference type="InterPro" id="IPR002376">
    <property type="entry name" value="Formyl_transf_N"/>
</dbReference>
<dbReference type="NCBIfam" id="TIGR00460">
    <property type="entry name" value="fmt"/>
    <property type="match status" value="1"/>
</dbReference>
<evidence type="ECO:0000313" key="8">
    <source>
        <dbReference type="EMBL" id="PNR99755.1"/>
    </source>
</evidence>
<sequence>MINTREFKIVFMGTPDFGAEVLEELINNNFNVVGVFSQPDRPKGRGKKLQPTPVKEVALKYNVPVFQPKSVNKGEGFDFLKELNPDIIITTAFGKILRKNVLKLPPKGCWNVHASLLPKYRGAAPIQRAIENGENETGITIFKMVEALDAGDIAIQKRISIEINDNYGIVYEKLLLLAKETVLEFLNSFDQLTLKPQNEEEASYAEKITKGDLIVDFNNDTIKVHNKIRAYDPYPGVRSVYEKEEVKIFGSEFSPDLLSTENKEEPGTIIDIEKDGILVKCRDGAVKIKEIQFPGRKKITTIDAINGKKLKVSTHFSLY</sequence>
<dbReference type="CDD" id="cd08646">
    <property type="entry name" value="FMT_core_Met-tRNA-FMT_N"/>
    <property type="match status" value="1"/>
</dbReference>
<evidence type="ECO:0000256" key="3">
    <source>
        <dbReference type="ARBA" id="ARBA00022679"/>
    </source>
</evidence>
<dbReference type="InterPro" id="IPR005793">
    <property type="entry name" value="Formyl_trans_C"/>
</dbReference>
<reference evidence="8 9" key="1">
    <citation type="submission" date="2013-12" db="EMBL/GenBank/DDBJ databases">
        <title>Comparative genomics of Petrotoga isolates.</title>
        <authorList>
            <person name="Nesbo C.L."/>
            <person name="Charchuk R."/>
            <person name="Chow K."/>
        </authorList>
    </citation>
    <scope>NUCLEOTIDE SEQUENCE [LARGE SCALE GENOMIC DNA]</scope>
    <source>
        <strain evidence="8 9">DSM 14811</strain>
    </source>
</reference>
<evidence type="ECO:0000256" key="5">
    <source>
        <dbReference type="HAMAP-Rule" id="MF_00182"/>
    </source>
</evidence>
<feature type="domain" description="Formyl transferase N-terminal" evidence="6">
    <location>
        <begin position="8"/>
        <end position="182"/>
    </location>
</feature>
<evidence type="ECO:0000259" key="6">
    <source>
        <dbReference type="Pfam" id="PF00551"/>
    </source>
</evidence>
<dbReference type="PANTHER" id="PTHR11138:SF5">
    <property type="entry name" value="METHIONYL-TRNA FORMYLTRANSFERASE, MITOCHONDRIAL"/>
    <property type="match status" value="1"/>
</dbReference>
<dbReference type="CDD" id="cd08704">
    <property type="entry name" value="Met_tRNA_FMT_C"/>
    <property type="match status" value="1"/>
</dbReference>
<protein>
    <recommendedName>
        <fullName evidence="2 5">Methionyl-tRNA formyltransferase</fullName>
        <ecNumber evidence="2 5">2.1.2.9</ecNumber>
    </recommendedName>
</protein>
<feature type="domain" description="Formyl transferase C-terminal" evidence="7">
    <location>
        <begin position="207"/>
        <end position="308"/>
    </location>
</feature>
<dbReference type="Pfam" id="PF02911">
    <property type="entry name" value="Formyl_trans_C"/>
    <property type="match status" value="1"/>
</dbReference>